<evidence type="ECO:0000313" key="3">
    <source>
        <dbReference type="Proteomes" id="UP000782880"/>
    </source>
</evidence>
<dbReference type="InterPro" id="IPR006597">
    <property type="entry name" value="Sel1-like"/>
</dbReference>
<accession>A0A921LQ16</accession>
<organism evidence="2 3">
    <name type="scientific">Subdoligranulum variabile</name>
    <dbReference type="NCBI Taxonomy" id="214851"/>
    <lineage>
        <taxon>Bacteria</taxon>
        <taxon>Bacillati</taxon>
        <taxon>Bacillota</taxon>
        <taxon>Clostridia</taxon>
        <taxon>Eubacteriales</taxon>
        <taxon>Oscillospiraceae</taxon>
        <taxon>Subdoligranulum</taxon>
    </lineage>
</organism>
<evidence type="ECO:0008006" key="4">
    <source>
        <dbReference type="Google" id="ProtNLM"/>
    </source>
</evidence>
<gene>
    <name evidence="2" type="ORF">K8V20_02285</name>
</gene>
<protein>
    <recommendedName>
        <fullName evidence="4">Sel1 repeat family protein</fullName>
    </recommendedName>
</protein>
<dbReference type="SMART" id="SM00671">
    <property type="entry name" value="SEL1"/>
    <property type="match status" value="4"/>
</dbReference>
<comment type="caution">
    <text evidence="2">The sequence shown here is derived from an EMBL/GenBank/DDBJ whole genome shotgun (WGS) entry which is preliminary data.</text>
</comment>
<dbReference type="InterPro" id="IPR050767">
    <property type="entry name" value="Sel1_AlgK"/>
</dbReference>
<dbReference type="PANTHER" id="PTHR11102:SF160">
    <property type="entry name" value="ERAD-ASSOCIATED E3 UBIQUITIN-PROTEIN LIGASE COMPONENT HRD3"/>
    <property type="match status" value="1"/>
</dbReference>
<keyword evidence="1" id="KW-1133">Transmembrane helix</keyword>
<evidence type="ECO:0000256" key="1">
    <source>
        <dbReference type="SAM" id="Phobius"/>
    </source>
</evidence>
<proteinExistence type="predicted"/>
<dbReference type="EMBL" id="DYVE01000062">
    <property type="protein sequence ID" value="HJG27463.1"/>
    <property type="molecule type" value="Genomic_DNA"/>
</dbReference>
<reference evidence="2" key="1">
    <citation type="journal article" date="2021" name="PeerJ">
        <title>Extensive microbial diversity within the chicken gut microbiome revealed by metagenomics and culture.</title>
        <authorList>
            <person name="Gilroy R."/>
            <person name="Ravi A."/>
            <person name="Getino M."/>
            <person name="Pursley I."/>
            <person name="Horton D.L."/>
            <person name="Alikhan N.F."/>
            <person name="Baker D."/>
            <person name="Gharbi K."/>
            <person name="Hall N."/>
            <person name="Watson M."/>
            <person name="Adriaenssens E.M."/>
            <person name="Foster-Nyarko E."/>
            <person name="Jarju S."/>
            <person name="Secka A."/>
            <person name="Antonio M."/>
            <person name="Oren A."/>
            <person name="Chaudhuri R.R."/>
            <person name="La Ragione R."/>
            <person name="Hildebrand F."/>
            <person name="Pallen M.J."/>
        </authorList>
    </citation>
    <scope>NUCLEOTIDE SEQUENCE</scope>
    <source>
        <strain evidence="2">ChiBcec21-2208</strain>
    </source>
</reference>
<dbReference type="PANTHER" id="PTHR11102">
    <property type="entry name" value="SEL-1-LIKE PROTEIN"/>
    <property type="match status" value="1"/>
</dbReference>
<reference evidence="2" key="2">
    <citation type="submission" date="2021-09" db="EMBL/GenBank/DDBJ databases">
        <authorList>
            <person name="Gilroy R."/>
        </authorList>
    </citation>
    <scope>NUCLEOTIDE SEQUENCE</scope>
    <source>
        <strain evidence="2">ChiBcec21-2208</strain>
    </source>
</reference>
<dbReference type="AlphaFoldDB" id="A0A921LQ16"/>
<keyword evidence="1" id="KW-0812">Transmembrane</keyword>
<keyword evidence="1" id="KW-0472">Membrane</keyword>
<sequence>MKQNNKTYVLDTIREKRKQAAQQPGSYFEPIRLHLPDKITLRCAHCRHNQKIGELMLYPNGGMMADGELPADDVSIIANCPVCGSRMALSAGTVKKGMAAKGEMIRTLVVLFLVLLVALVGGGTLLLRTQGQKYYQQGTEALEDGDYEAAVEALLQAHKLGNADATYRLSQCYRTGSGVPADEERADEMLAQALDRGSDRALYEVGMACFEDYIATGSEDSLAECIEYLEQSKEPDAAYQRSLFTRAGVGVTPDASQADALLKEAAQDGSVAALNDLAVQMAGSGQAEEALEVLRSYPDQEDPDILAAKGYVSLFCEDSDEGTALLDQAVAKGSAWASYYWGLIYYNSLLTGAERDINGALNYFQQAVNGGSYRGKCELALCLAVLGDNERAQPMAQDCYNRGYLEAACVLGNAAGDETRRLDYMKQAASVNYAPAEIWMAWYYSSSDAEQCEWYLQRAYAHGARYEANLAAQNYFGVGADYFGPGYVN</sequence>
<dbReference type="Proteomes" id="UP000782880">
    <property type="component" value="Unassembled WGS sequence"/>
</dbReference>
<dbReference type="Gene3D" id="1.25.40.10">
    <property type="entry name" value="Tetratricopeptide repeat domain"/>
    <property type="match status" value="1"/>
</dbReference>
<evidence type="ECO:0000313" key="2">
    <source>
        <dbReference type="EMBL" id="HJG27463.1"/>
    </source>
</evidence>
<dbReference type="InterPro" id="IPR011990">
    <property type="entry name" value="TPR-like_helical_dom_sf"/>
</dbReference>
<dbReference type="SUPFAM" id="SSF81901">
    <property type="entry name" value="HCP-like"/>
    <property type="match status" value="2"/>
</dbReference>
<name>A0A921LQ16_9FIRM</name>
<dbReference type="Pfam" id="PF08238">
    <property type="entry name" value="Sel1"/>
    <property type="match status" value="3"/>
</dbReference>
<feature type="transmembrane region" description="Helical" evidence="1">
    <location>
        <begin position="105"/>
        <end position="127"/>
    </location>
</feature>